<reference evidence="5" key="2">
    <citation type="submission" date="2015-04" db="EMBL/GenBank/DDBJ databases">
        <title>Complete genome sequence of Salinicoccus halodurans strain H3B36, isolated from the Qaidam basin of China.</title>
        <authorList>
            <person name="Ma Y."/>
            <person name="Jiang K."/>
            <person name="Xue Y."/>
        </authorList>
    </citation>
    <scope>NUCLEOTIDE SEQUENCE [LARGE SCALE GENOMIC DNA]</scope>
    <source>
        <strain evidence="5">H3B36</strain>
    </source>
</reference>
<evidence type="ECO:0000313" key="5">
    <source>
        <dbReference type="Proteomes" id="UP000034029"/>
    </source>
</evidence>
<dbReference type="Pfam" id="PF12158">
    <property type="entry name" value="DUF3592"/>
    <property type="match status" value="1"/>
</dbReference>
<accession>A0A0F7HHZ6</accession>
<name>A0A0F7HHZ6_9STAP</name>
<dbReference type="RefSeq" id="WP_046789306.1">
    <property type="nucleotide sequence ID" value="NZ_CP011366.1"/>
</dbReference>
<keyword evidence="1" id="KW-0812">Transmembrane</keyword>
<sequence length="147" mass="16081">MENEMTFLALLLGGAALSILFLGACFYYILVVRKKQKCTALTQGVVTGRSLSGDSGLPAPLVEYEVDGVVYKRRNAAVKSTRVAKGDRITYKVGYEIGDTVDVHYDPAKPERWMMNDNSAYKMTALIPLIMGAVLLFSSMGLYILGS</sequence>
<reference evidence="3 5" key="1">
    <citation type="journal article" date="2015" name="Int. J. Syst. Evol. Microbiol.">
        <title>Complete genome sequence of Salinicoccus halodurans H3B36, isolated from the Qaidam Basin in China.</title>
        <authorList>
            <person name="Jiang K."/>
            <person name="Xue Y."/>
            <person name="Ma Y."/>
        </authorList>
    </citation>
    <scope>NUCLEOTIDE SEQUENCE [LARGE SCALE GENOMIC DNA]</scope>
    <source>
        <strain evidence="3 5">H3B36</strain>
    </source>
</reference>
<feature type="domain" description="DUF3592" evidence="2">
    <location>
        <begin position="42"/>
        <end position="114"/>
    </location>
</feature>
<evidence type="ECO:0000259" key="2">
    <source>
        <dbReference type="Pfam" id="PF12158"/>
    </source>
</evidence>
<dbReference type="OrthoDB" id="2225958at2"/>
<evidence type="ECO:0000313" key="4">
    <source>
        <dbReference type="EMBL" id="SFK85307.1"/>
    </source>
</evidence>
<dbReference type="InterPro" id="IPR021994">
    <property type="entry name" value="DUF3592"/>
</dbReference>
<protein>
    <recommendedName>
        <fullName evidence="2">DUF3592 domain-containing protein</fullName>
    </recommendedName>
</protein>
<keyword evidence="1" id="KW-0472">Membrane</keyword>
<feature type="transmembrane region" description="Helical" evidence="1">
    <location>
        <begin position="6"/>
        <end position="30"/>
    </location>
</feature>
<keyword evidence="5" id="KW-1185">Reference proteome</keyword>
<proteinExistence type="predicted"/>
<reference evidence="4 6" key="3">
    <citation type="submission" date="2016-10" db="EMBL/GenBank/DDBJ databases">
        <authorList>
            <person name="Varghese N."/>
            <person name="Submissions S."/>
        </authorList>
    </citation>
    <scope>NUCLEOTIDE SEQUENCE [LARGE SCALE GENOMIC DNA]</scope>
    <source>
        <strain evidence="4 6">CGMCC 1.6501</strain>
    </source>
</reference>
<evidence type="ECO:0000256" key="1">
    <source>
        <dbReference type="SAM" id="Phobius"/>
    </source>
</evidence>
<dbReference type="EMBL" id="FOTB01000004">
    <property type="protein sequence ID" value="SFK85307.1"/>
    <property type="molecule type" value="Genomic_DNA"/>
</dbReference>
<gene>
    <name evidence="3" type="ORF">AAT16_02120</name>
    <name evidence="4" type="ORF">SAMN05216235_2102</name>
</gene>
<organism evidence="4 6">
    <name type="scientific">Salinicoccus halodurans</name>
    <dbReference type="NCBI Taxonomy" id="407035"/>
    <lineage>
        <taxon>Bacteria</taxon>
        <taxon>Bacillati</taxon>
        <taxon>Bacillota</taxon>
        <taxon>Bacilli</taxon>
        <taxon>Bacillales</taxon>
        <taxon>Staphylococcaceae</taxon>
        <taxon>Salinicoccus</taxon>
    </lineage>
</organism>
<dbReference type="Proteomes" id="UP000183090">
    <property type="component" value="Unassembled WGS sequence"/>
</dbReference>
<dbReference type="EMBL" id="CP011366">
    <property type="protein sequence ID" value="AKG73114.1"/>
    <property type="molecule type" value="Genomic_DNA"/>
</dbReference>
<dbReference type="KEGG" id="shv:AAT16_02120"/>
<evidence type="ECO:0000313" key="3">
    <source>
        <dbReference type="EMBL" id="AKG73114.1"/>
    </source>
</evidence>
<keyword evidence="1" id="KW-1133">Transmembrane helix</keyword>
<dbReference type="Proteomes" id="UP000034029">
    <property type="component" value="Chromosome"/>
</dbReference>
<feature type="transmembrane region" description="Helical" evidence="1">
    <location>
        <begin position="123"/>
        <end position="145"/>
    </location>
</feature>
<evidence type="ECO:0000313" key="6">
    <source>
        <dbReference type="Proteomes" id="UP000183090"/>
    </source>
</evidence>
<dbReference type="AlphaFoldDB" id="A0A0F7HHZ6"/>